<dbReference type="AlphaFoldDB" id="W4V5J1"/>
<feature type="transmembrane region" description="Helical" evidence="1">
    <location>
        <begin position="34"/>
        <end position="55"/>
    </location>
</feature>
<accession>W4V5J1</accession>
<gene>
    <name evidence="2" type="ORF">JCM21531_1889</name>
</gene>
<organism evidence="2 3">
    <name type="scientific">Acetivibrio straminisolvens JCM 21531</name>
    <dbReference type="NCBI Taxonomy" id="1294263"/>
    <lineage>
        <taxon>Bacteria</taxon>
        <taxon>Bacillati</taxon>
        <taxon>Bacillota</taxon>
        <taxon>Clostridia</taxon>
        <taxon>Eubacteriales</taxon>
        <taxon>Oscillospiraceae</taxon>
        <taxon>Acetivibrio</taxon>
    </lineage>
</organism>
<dbReference type="Proteomes" id="UP000019109">
    <property type="component" value="Unassembled WGS sequence"/>
</dbReference>
<protein>
    <submittedName>
        <fullName evidence="2">Uncharacterized protein</fullName>
    </submittedName>
</protein>
<keyword evidence="3" id="KW-1185">Reference proteome</keyword>
<evidence type="ECO:0000256" key="1">
    <source>
        <dbReference type="SAM" id="Phobius"/>
    </source>
</evidence>
<reference evidence="2" key="1">
    <citation type="journal article" date="2014" name="Genome Announc.">
        <title>Draft Genome Sequence of Clostridium straminisolvens Strain JCM 21531T, Isolated from a Cellulose-Degrading Bacterial Community.</title>
        <authorList>
            <person name="Yuki M."/>
            <person name="Oshima K."/>
            <person name="Suda W."/>
            <person name="Sakamoto M."/>
            <person name="Kitamura K."/>
            <person name="Iida T."/>
            <person name="Hattori M."/>
            <person name="Ohkuma M."/>
        </authorList>
    </citation>
    <scope>NUCLEOTIDE SEQUENCE [LARGE SCALE GENOMIC DNA]</scope>
    <source>
        <strain evidence="2">JCM 21531</strain>
    </source>
</reference>
<feature type="transmembrane region" description="Helical" evidence="1">
    <location>
        <begin position="12"/>
        <end position="28"/>
    </location>
</feature>
<sequence>MLGAITYRRPLNLIAAFNIIGYLFLFFSSTPYNWMTLAVGGAATLIICSACFTIIKRDRGMNILS</sequence>
<evidence type="ECO:0000313" key="3">
    <source>
        <dbReference type="Proteomes" id="UP000019109"/>
    </source>
</evidence>
<keyword evidence="1" id="KW-1133">Transmembrane helix</keyword>
<keyword evidence="1" id="KW-0472">Membrane</keyword>
<dbReference type="STRING" id="1294263.JCM21531_1889"/>
<proteinExistence type="predicted"/>
<comment type="caution">
    <text evidence="2">The sequence shown here is derived from an EMBL/GenBank/DDBJ whole genome shotgun (WGS) entry which is preliminary data.</text>
</comment>
<dbReference type="EMBL" id="BAVR01000018">
    <property type="protein sequence ID" value="GAE88446.1"/>
    <property type="molecule type" value="Genomic_DNA"/>
</dbReference>
<keyword evidence="1" id="KW-0812">Transmembrane</keyword>
<evidence type="ECO:0000313" key="2">
    <source>
        <dbReference type="EMBL" id="GAE88446.1"/>
    </source>
</evidence>
<name>W4V5J1_9FIRM</name>